<gene>
    <name evidence="2" type="ORF">BSZ37_06545</name>
</gene>
<dbReference type="RefSeq" id="WP_095509768.1">
    <property type="nucleotide sequence ID" value="NZ_MQWD01000001.1"/>
</dbReference>
<dbReference type="PANTHER" id="PTHR12126:SF11">
    <property type="entry name" value="NADH DEHYDROGENASE [UBIQUINONE] 1 ALPHA SUBCOMPLEX SUBUNIT 9, MITOCHONDRIAL"/>
    <property type="match status" value="1"/>
</dbReference>
<dbReference type="OrthoDB" id="9803892at2"/>
<dbReference type="PANTHER" id="PTHR12126">
    <property type="entry name" value="NADH-UBIQUINONE OXIDOREDUCTASE 39 KDA SUBUNIT-RELATED"/>
    <property type="match status" value="1"/>
</dbReference>
<name>A0A271J061_9BACT</name>
<dbReference type="GO" id="GO:0044877">
    <property type="term" value="F:protein-containing complex binding"/>
    <property type="evidence" value="ECO:0007669"/>
    <property type="project" value="TreeGrafter"/>
</dbReference>
<dbReference type="EMBL" id="MQWD01000001">
    <property type="protein sequence ID" value="PAP76129.1"/>
    <property type="molecule type" value="Genomic_DNA"/>
</dbReference>
<dbReference type="Gene3D" id="3.40.50.720">
    <property type="entry name" value="NAD(P)-binding Rossmann-like Domain"/>
    <property type="match status" value="1"/>
</dbReference>
<proteinExistence type="predicted"/>
<dbReference type="AlphaFoldDB" id="A0A271J061"/>
<keyword evidence="3" id="KW-1185">Reference proteome</keyword>
<evidence type="ECO:0000313" key="3">
    <source>
        <dbReference type="Proteomes" id="UP000216339"/>
    </source>
</evidence>
<dbReference type="Pfam" id="PF01370">
    <property type="entry name" value="Epimerase"/>
    <property type="match status" value="1"/>
</dbReference>
<organism evidence="2 3">
    <name type="scientific">Rubrivirga marina</name>
    <dbReference type="NCBI Taxonomy" id="1196024"/>
    <lineage>
        <taxon>Bacteria</taxon>
        <taxon>Pseudomonadati</taxon>
        <taxon>Rhodothermota</taxon>
        <taxon>Rhodothermia</taxon>
        <taxon>Rhodothermales</taxon>
        <taxon>Rubricoccaceae</taxon>
        <taxon>Rubrivirga</taxon>
    </lineage>
</organism>
<evidence type="ECO:0000313" key="2">
    <source>
        <dbReference type="EMBL" id="PAP76129.1"/>
    </source>
</evidence>
<dbReference type="InterPro" id="IPR001509">
    <property type="entry name" value="Epimerase_deHydtase"/>
</dbReference>
<dbReference type="InterPro" id="IPR036291">
    <property type="entry name" value="NAD(P)-bd_dom_sf"/>
</dbReference>
<protein>
    <submittedName>
        <fullName evidence="2">NAD-dependent epimerase</fullName>
    </submittedName>
</protein>
<reference evidence="2 3" key="1">
    <citation type="submission" date="2016-11" db="EMBL/GenBank/DDBJ databases">
        <title>Study of marine rhodopsin-containing bacteria.</title>
        <authorList>
            <person name="Yoshizawa S."/>
            <person name="Kumagai Y."/>
            <person name="Kogure K."/>
        </authorList>
    </citation>
    <scope>NUCLEOTIDE SEQUENCE [LARGE SCALE GENOMIC DNA]</scope>
    <source>
        <strain evidence="2 3">SAORIC-28</strain>
    </source>
</reference>
<evidence type="ECO:0000259" key="1">
    <source>
        <dbReference type="Pfam" id="PF01370"/>
    </source>
</evidence>
<comment type="caution">
    <text evidence="2">The sequence shown here is derived from an EMBL/GenBank/DDBJ whole genome shotgun (WGS) entry which is preliminary data.</text>
</comment>
<sequence>MHVLLTGATGYVGGYVLDALLRHGHTVRALVRDGGEGLAAHENVEVHQGDVTDPDSFGHAFASVDAVVHLVGIIDESPSNGVTFERIHVDGTRNVVEAARAAGVGRFVHMSANGARPDGVSAYQTTKWAAEEVVRGAGFDHWVIFRPSTLFGDPGEDNPEFAKRLWETLVEPFPVLPVFGDGAYELQPVHVEACAEAFAQAVARDASNGVAYCVAGKERIPYREALRRIARGGGVRPKPTAPVPIALARLGVNTLGKAGLLPISPAQFEMLVEGNTCDPSAFFADFDVESPPFDVPALSYLRQY</sequence>
<feature type="domain" description="NAD-dependent epimerase/dehydratase" evidence="1">
    <location>
        <begin position="3"/>
        <end position="206"/>
    </location>
</feature>
<accession>A0A271J061</accession>
<dbReference type="SUPFAM" id="SSF51735">
    <property type="entry name" value="NAD(P)-binding Rossmann-fold domains"/>
    <property type="match status" value="1"/>
</dbReference>
<dbReference type="Proteomes" id="UP000216339">
    <property type="component" value="Unassembled WGS sequence"/>
</dbReference>
<dbReference type="InterPro" id="IPR051207">
    <property type="entry name" value="ComplexI_NDUFA9_subunit"/>
</dbReference>